<gene>
    <name evidence="1" type="ORF">BIN_B_00962</name>
</gene>
<accession>A0A653ED74</accession>
<reference evidence="1" key="1">
    <citation type="submission" date="2019-05" db="EMBL/GenBank/DDBJ databases">
        <authorList>
            <person name="Naeem R."/>
            <person name="Antony C."/>
            <person name="Guan Q."/>
        </authorList>
    </citation>
    <scope>NUCLEOTIDE SEQUENCE</scope>
    <source>
        <strain evidence="1">2</strain>
    </source>
</reference>
<protein>
    <submittedName>
        <fullName evidence="1">Uncharacterized protein</fullName>
    </submittedName>
</protein>
<proteinExistence type="predicted"/>
<dbReference type="AlphaFoldDB" id="A0A653ED74"/>
<name>A0A653ED74_9MYCO</name>
<sequence>MWVSVSQTCDMWLTFRFAFGRGLILGEVARPPPTVVSVELRHSAASPAWKT</sequence>
<organism evidence="1">
    <name type="scientific">Mycobacterium riyadhense</name>
    <dbReference type="NCBI Taxonomy" id="486698"/>
    <lineage>
        <taxon>Bacteria</taxon>
        <taxon>Bacillati</taxon>
        <taxon>Actinomycetota</taxon>
        <taxon>Actinomycetes</taxon>
        <taxon>Mycobacteriales</taxon>
        <taxon>Mycobacteriaceae</taxon>
        <taxon>Mycobacterium</taxon>
    </lineage>
</organism>
<evidence type="ECO:0000313" key="1">
    <source>
        <dbReference type="EMBL" id="VTO95483.1"/>
    </source>
</evidence>
<dbReference type="EMBL" id="LR589067">
    <property type="protein sequence ID" value="VTO95483.1"/>
    <property type="molecule type" value="Genomic_DNA"/>
</dbReference>